<dbReference type="SUPFAM" id="SSF69118">
    <property type="entry name" value="AhpD-like"/>
    <property type="match status" value="1"/>
</dbReference>
<dbReference type="RefSeq" id="WP_119658709.1">
    <property type="nucleotide sequence ID" value="NZ_QUAL01000037.1"/>
</dbReference>
<name>A0A418KVZ2_9ACTN</name>
<evidence type="ECO:0000259" key="1">
    <source>
        <dbReference type="Pfam" id="PF02627"/>
    </source>
</evidence>
<dbReference type="InterPro" id="IPR004675">
    <property type="entry name" value="AhpD_core"/>
</dbReference>
<dbReference type="InterPro" id="IPR029032">
    <property type="entry name" value="AhpD-like"/>
</dbReference>
<dbReference type="GO" id="GO:0051920">
    <property type="term" value="F:peroxiredoxin activity"/>
    <property type="evidence" value="ECO:0007669"/>
    <property type="project" value="InterPro"/>
</dbReference>
<dbReference type="NCBIfam" id="TIGR00778">
    <property type="entry name" value="ahpD_dom"/>
    <property type="match status" value="1"/>
</dbReference>
<dbReference type="PANTHER" id="PTHR35446:SF2">
    <property type="entry name" value="CARBOXYMUCONOLACTONE DECARBOXYLASE-LIKE DOMAIN-CONTAINING PROTEIN"/>
    <property type="match status" value="1"/>
</dbReference>
<keyword evidence="3" id="KW-1185">Reference proteome</keyword>
<evidence type="ECO:0000313" key="3">
    <source>
        <dbReference type="Proteomes" id="UP000284057"/>
    </source>
</evidence>
<dbReference type="Gene3D" id="1.20.1290.10">
    <property type="entry name" value="AhpD-like"/>
    <property type="match status" value="1"/>
</dbReference>
<dbReference type="AlphaFoldDB" id="A0A418KVZ2"/>
<dbReference type="Pfam" id="PF02627">
    <property type="entry name" value="CMD"/>
    <property type="match status" value="1"/>
</dbReference>
<comment type="caution">
    <text evidence="2">The sequence shown here is derived from an EMBL/GenBank/DDBJ whole genome shotgun (WGS) entry which is preliminary data.</text>
</comment>
<organism evidence="2 3">
    <name type="scientific">Jiangella rhizosphaerae</name>
    <dbReference type="NCBI Taxonomy" id="2293569"/>
    <lineage>
        <taxon>Bacteria</taxon>
        <taxon>Bacillati</taxon>
        <taxon>Actinomycetota</taxon>
        <taxon>Actinomycetes</taxon>
        <taxon>Jiangellales</taxon>
        <taxon>Jiangellaceae</taxon>
        <taxon>Jiangella</taxon>
    </lineage>
</organism>
<dbReference type="Proteomes" id="UP000284057">
    <property type="component" value="Unassembled WGS sequence"/>
</dbReference>
<dbReference type="OrthoDB" id="9801997at2"/>
<accession>A0A418KVZ2</accession>
<feature type="domain" description="Carboxymuconolactone decarboxylase-like" evidence="1">
    <location>
        <begin position="18"/>
        <end position="96"/>
    </location>
</feature>
<dbReference type="InterPro" id="IPR003779">
    <property type="entry name" value="CMD-like"/>
</dbReference>
<dbReference type="EMBL" id="QUAL01000037">
    <property type="protein sequence ID" value="RIQ34017.1"/>
    <property type="molecule type" value="Genomic_DNA"/>
</dbReference>
<protein>
    <submittedName>
        <fullName evidence="2">Carboxymuconolactone decarboxylase family protein</fullName>
    </submittedName>
</protein>
<sequence>MRPFMDKVMPEAWQAAQTYATAIRVAALERGLKAQEIELIKVRSSQLNGCAFCLDLHSRQARQAGIVQQKLDLLPTWRDAGLYTDREIAVLAVAEAATRLPVTDEAQADLVAAHGILGDEGFVAAEWVAATVNAFNRISILSQHPVRPRGADGKVTR</sequence>
<evidence type="ECO:0000313" key="2">
    <source>
        <dbReference type="EMBL" id="RIQ34017.1"/>
    </source>
</evidence>
<proteinExistence type="predicted"/>
<dbReference type="PANTHER" id="PTHR35446">
    <property type="entry name" value="SI:CH211-175M2.5"/>
    <property type="match status" value="1"/>
</dbReference>
<gene>
    <name evidence="2" type="ORF">DY240_04210</name>
</gene>
<reference evidence="2 3" key="1">
    <citation type="submission" date="2018-09" db="EMBL/GenBank/DDBJ databases">
        <title>Isolation, diversity and antifungal activity of actinobacteria from wheat.</title>
        <authorList>
            <person name="Han C."/>
        </authorList>
    </citation>
    <scope>NUCLEOTIDE SEQUENCE [LARGE SCALE GENOMIC DNA]</scope>
    <source>
        <strain evidence="2 3">NEAU-YY265</strain>
    </source>
</reference>